<dbReference type="PANTHER" id="PTHR45348:SF2">
    <property type="entry name" value="ZINC-TYPE ALCOHOL DEHYDROGENASE-LIKE PROTEIN C2E1P3.01"/>
    <property type="match status" value="1"/>
</dbReference>
<evidence type="ECO:0000313" key="4">
    <source>
        <dbReference type="EMBL" id="KEF59326.1"/>
    </source>
</evidence>
<proteinExistence type="inferred from homology"/>
<dbReference type="RefSeq" id="XP_013261916.1">
    <property type="nucleotide sequence ID" value="XM_013406462.1"/>
</dbReference>
<dbReference type="InterPro" id="IPR047122">
    <property type="entry name" value="Trans-enoyl_RdTase-like"/>
</dbReference>
<name>A0A072PHK6_9EURO</name>
<dbReference type="AlphaFoldDB" id="A0A072PHK6"/>
<sequence length="341" mass="36232">MNHQAAWIKEPHAALVVDEAPMPTPGSGEILVKVKVIGFSPLEAKIQKLAIIPIPYPNVLGMSFAGVVESLGPDVEGFKVGDRVATVRDGPKAADPRFGAFQQYALVSQTSTSKLPGAVALETGATSILNLAAVATAFSIHMGLDRPPVDSKAASNGKKILIYGGSSSAGGLATCYATAAGYEVITTSSPENKDYVRSLGPSVIIDHSQPAENVLSHIQSHGPYDAIFDAIGLQPTFDVLGTYLSAIGGGAFYSTGVSQRPLPDKVELKFAPYSLWMDKPEHSEFRTWFYNELVPKGLELRIIKPTRPEWLEGGLASAQKALDLMMEGKVSGTKLLLDPNA</sequence>
<keyword evidence="5" id="KW-1185">Reference proteome</keyword>
<reference evidence="4 5" key="1">
    <citation type="submission" date="2013-03" db="EMBL/GenBank/DDBJ databases">
        <title>The Genome Sequence of Exophiala aquamarina CBS 119918.</title>
        <authorList>
            <consortium name="The Broad Institute Genomics Platform"/>
            <person name="Cuomo C."/>
            <person name="de Hoog S."/>
            <person name="Gorbushina A."/>
            <person name="Walker B."/>
            <person name="Young S.K."/>
            <person name="Zeng Q."/>
            <person name="Gargeya S."/>
            <person name="Fitzgerald M."/>
            <person name="Haas B."/>
            <person name="Abouelleil A."/>
            <person name="Allen A.W."/>
            <person name="Alvarado L."/>
            <person name="Arachchi H.M."/>
            <person name="Berlin A.M."/>
            <person name="Chapman S.B."/>
            <person name="Gainer-Dewar J."/>
            <person name="Goldberg J."/>
            <person name="Griggs A."/>
            <person name="Gujja S."/>
            <person name="Hansen M."/>
            <person name="Howarth C."/>
            <person name="Imamovic A."/>
            <person name="Ireland A."/>
            <person name="Larimer J."/>
            <person name="McCowan C."/>
            <person name="Murphy C."/>
            <person name="Pearson M."/>
            <person name="Poon T.W."/>
            <person name="Priest M."/>
            <person name="Roberts A."/>
            <person name="Saif S."/>
            <person name="Shea T."/>
            <person name="Sisk P."/>
            <person name="Sykes S."/>
            <person name="Wortman J."/>
            <person name="Nusbaum C."/>
            <person name="Birren B."/>
        </authorList>
    </citation>
    <scope>NUCLEOTIDE SEQUENCE [LARGE SCALE GENOMIC DNA]</scope>
    <source>
        <strain evidence="4 5">CBS 119918</strain>
    </source>
</reference>
<dbReference type="VEuPathDB" id="FungiDB:A1O9_04170"/>
<accession>A0A072PHK6</accession>
<dbReference type="InterPro" id="IPR013154">
    <property type="entry name" value="ADH-like_N"/>
</dbReference>
<organism evidence="4 5">
    <name type="scientific">Exophiala aquamarina CBS 119918</name>
    <dbReference type="NCBI Taxonomy" id="1182545"/>
    <lineage>
        <taxon>Eukaryota</taxon>
        <taxon>Fungi</taxon>
        <taxon>Dikarya</taxon>
        <taxon>Ascomycota</taxon>
        <taxon>Pezizomycotina</taxon>
        <taxon>Eurotiomycetes</taxon>
        <taxon>Chaetothyriomycetidae</taxon>
        <taxon>Chaetothyriales</taxon>
        <taxon>Herpotrichiellaceae</taxon>
        <taxon>Exophiala</taxon>
    </lineage>
</organism>
<keyword evidence="2" id="KW-0560">Oxidoreductase</keyword>
<dbReference type="GO" id="GO:0016651">
    <property type="term" value="F:oxidoreductase activity, acting on NAD(P)H"/>
    <property type="evidence" value="ECO:0007669"/>
    <property type="project" value="InterPro"/>
</dbReference>
<dbReference type="Gene3D" id="3.90.180.10">
    <property type="entry name" value="Medium-chain alcohol dehydrogenases, catalytic domain"/>
    <property type="match status" value="1"/>
</dbReference>
<dbReference type="InterPro" id="IPR036291">
    <property type="entry name" value="NAD(P)-bd_dom_sf"/>
</dbReference>
<dbReference type="Gene3D" id="3.40.50.720">
    <property type="entry name" value="NAD(P)-binding Rossmann-like Domain"/>
    <property type="match status" value="1"/>
</dbReference>
<dbReference type="HOGENOM" id="CLU_026673_16_5_1"/>
<dbReference type="PANTHER" id="PTHR45348">
    <property type="entry name" value="HYPOTHETICAL OXIDOREDUCTASE (EUROFUNG)"/>
    <property type="match status" value="1"/>
</dbReference>
<dbReference type="InterPro" id="IPR011032">
    <property type="entry name" value="GroES-like_sf"/>
</dbReference>
<comment type="similarity">
    <text evidence="1">Belongs to the zinc-containing alcohol dehydrogenase family.</text>
</comment>
<protein>
    <recommendedName>
        <fullName evidence="3">Enoyl reductase (ER) domain-containing protein</fullName>
    </recommendedName>
</protein>
<comment type="caution">
    <text evidence="4">The sequence shown here is derived from an EMBL/GenBank/DDBJ whole genome shotgun (WGS) entry which is preliminary data.</text>
</comment>
<dbReference type="InterPro" id="IPR020843">
    <property type="entry name" value="ER"/>
</dbReference>
<dbReference type="EMBL" id="AMGV01000003">
    <property type="protein sequence ID" value="KEF59326.1"/>
    <property type="molecule type" value="Genomic_DNA"/>
</dbReference>
<dbReference type="SUPFAM" id="SSF51735">
    <property type="entry name" value="NAD(P)-binding Rossmann-fold domains"/>
    <property type="match status" value="1"/>
</dbReference>
<dbReference type="STRING" id="1182545.A0A072PHK6"/>
<dbReference type="SUPFAM" id="SSF50129">
    <property type="entry name" value="GroES-like"/>
    <property type="match status" value="1"/>
</dbReference>
<dbReference type="OrthoDB" id="3509362at2759"/>
<dbReference type="Pfam" id="PF08240">
    <property type="entry name" value="ADH_N"/>
    <property type="match status" value="1"/>
</dbReference>
<evidence type="ECO:0000256" key="1">
    <source>
        <dbReference type="ARBA" id="ARBA00008072"/>
    </source>
</evidence>
<evidence type="ECO:0000256" key="2">
    <source>
        <dbReference type="ARBA" id="ARBA00023002"/>
    </source>
</evidence>
<dbReference type="CDD" id="cd08249">
    <property type="entry name" value="enoyl_reductase_like"/>
    <property type="match status" value="1"/>
</dbReference>
<evidence type="ECO:0000259" key="3">
    <source>
        <dbReference type="SMART" id="SM00829"/>
    </source>
</evidence>
<dbReference type="GeneID" id="25279103"/>
<dbReference type="Proteomes" id="UP000027920">
    <property type="component" value="Unassembled WGS sequence"/>
</dbReference>
<evidence type="ECO:0000313" key="5">
    <source>
        <dbReference type="Proteomes" id="UP000027920"/>
    </source>
</evidence>
<feature type="domain" description="Enoyl reductase (ER)" evidence="3">
    <location>
        <begin position="12"/>
        <end position="336"/>
    </location>
</feature>
<gene>
    <name evidence="4" type="ORF">A1O9_04170</name>
</gene>
<dbReference type="SMART" id="SM00829">
    <property type="entry name" value="PKS_ER"/>
    <property type="match status" value="1"/>
</dbReference>